<organism evidence="1 2">
    <name type="scientific">Liparis tanakae</name>
    <name type="common">Tanaka's snailfish</name>
    <dbReference type="NCBI Taxonomy" id="230148"/>
    <lineage>
        <taxon>Eukaryota</taxon>
        <taxon>Metazoa</taxon>
        <taxon>Chordata</taxon>
        <taxon>Craniata</taxon>
        <taxon>Vertebrata</taxon>
        <taxon>Euteleostomi</taxon>
        <taxon>Actinopterygii</taxon>
        <taxon>Neopterygii</taxon>
        <taxon>Teleostei</taxon>
        <taxon>Neoteleostei</taxon>
        <taxon>Acanthomorphata</taxon>
        <taxon>Eupercaria</taxon>
        <taxon>Perciformes</taxon>
        <taxon>Cottioidei</taxon>
        <taxon>Cottales</taxon>
        <taxon>Liparidae</taxon>
        <taxon>Liparis</taxon>
    </lineage>
</organism>
<proteinExistence type="predicted"/>
<comment type="caution">
    <text evidence="1">The sequence shown here is derived from an EMBL/GenBank/DDBJ whole genome shotgun (WGS) entry which is preliminary data.</text>
</comment>
<sequence>MISQDALRQCGGPLGRVRAAQAAVGVEAVVEGLAVDTEDVGLQVALLGGASRDSCTRLNTRFHIYIKKVFLGGKVGKLTDVVHNAFVGAGRDAAQVGLGSEEGEEAALLSDLIRLSWSQVLQRGDGRIRRSSAPKSQLVVLLLASTLEIRLRRLLGLQDSILQHHPLGIVFVPPPELRFLKFAFAVVTRGAGVLCVHLLSCSLHQKVTLVRRFHAEFGRGVGVTL</sequence>
<keyword evidence="2" id="KW-1185">Reference proteome</keyword>
<dbReference type="Proteomes" id="UP000314294">
    <property type="component" value="Unassembled WGS sequence"/>
</dbReference>
<name>A0A4Z2HSL4_9TELE</name>
<accession>A0A4Z2HSL4</accession>
<protein>
    <submittedName>
        <fullName evidence="1">Uncharacterized protein</fullName>
    </submittedName>
</protein>
<evidence type="ECO:0000313" key="1">
    <source>
        <dbReference type="EMBL" id="TNN67973.1"/>
    </source>
</evidence>
<dbReference type="AlphaFoldDB" id="A0A4Z2HSL4"/>
<evidence type="ECO:0000313" key="2">
    <source>
        <dbReference type="Proteomes" id="UP000314294"/>
    </source>
</evidence>
<gene>
    <name evidence="1" type="ORF">EYF80_021765</name>
</gene>
<reference evidence="1 2" key="1">
    <citation type="submission" date="2019-03" db="EMBL/GenBank/DDBJ databases">
        <title>First draft genome of Liparis tanakae, snailfish: a comprehensive survey of snailfish specific genes.</title>
        <authorList>
            <person name="Kim W."/>
            <person name="Song I."/>
            <person name="Jeong J.-H."/>
            <person name="Kim D."/>
            <person name="Kim S."/>
            <person name="Ryu S."/>
            <person name="Song J.Y."/>
            <person name="Lee S.K."/>
        </authorList>
    </citation>
    <scope>NUCLEOTIDE SEQUENCE [LARGE SCALE GENOMIC DNA]</scope>
    <source>
        <tissue evidence="1">Muscle</tissue>
    </source>
</reference>
<dbReference type="EMBL" id="SRLO01000196">
    <property type="protein sequence ID" value="TNN67973.1"/>
    <property type="molecule type" value="Genomic_DNA"/>
</dbReference>